<dbReference type="AlphaFoldDB" id="A0A1I2D6S3"/>
<name>A0A1I2D6S3_9BACT</name>
<reference evidence="6 7" key="1">
    <citation type="submission" date="2016-10" db="EMBL/GenBank/DDBJ databases">
        <authorList>
            <person name="de Groot N.N."/>
        </authorList>
    </citation>
    <scope>NUCLEOTIDE SEQUENCE [LARGE SCALE GENOMIC DNA]</scope>
    <source>
        <strain>GEY</strain>
        <strain evidence="7">DSM 9560</strain>
    </source>
</reference>
<dbReference type="EC" id="2.7.4.-" evidence="4"/>
<keyword evidence="7" id="KW-1185">Reference proteome</keyword>
<organism evidence="6 7">
    <name type="scientific">Thermoflexibacter ruber</name>
    <dbReference type="NCBI Taxonomy" id="1003"/>
    <lineage>
        <taxon>Bacteria</taxon>
        <taxon>Pseudomonadati</taxon>
        <taxon>Bacteroidota</taxon>
        <taxon>Cytophagia</taxon>
        <taxon>Cytophagales</taxon>
        <taxon>Thermoflexibacteraceae</taxon>
        <taxon>Thermoflexibacter</taxon>
    </lineage>
</organism>
<comment type="function">
    <text evidence="4">Uses inorganic polyphosphate (polyP) as a donor to convert GDP to GTP or ADP to ATP.</text>
</comment>
<dbReference type="InterPro" id="IPR022486">
    <property type="entry name" value="PPK2_PA0141"/>
</dbReference>
<dbReference type="Gene3D" id="3.40.50.300">
    <property type="entry name" value="P-loop containing nucleotide triphosphate hydrolases"/>
    <property type="match status" value="1"/>
</dbReference>
<dbReference type="InterPro" id="IPR022488">
    <property type="entry name" value="PPK2-related"/>
</dbReference>
<evidence type="ECO:0000256" key="2">
    <source>
        <dbReference type="ARBA" id="ARBA00022679"/>
    </source>
</evidence>
<sequence>MEISTLNPTISPLRNNGYIDMENYPLAYEATLEKLQIELVSLQRWVQENHKRVLLIFEGRDTAGKGGAIFRFTQYLNPRAMRVVAMPKPTEVEKGQWFFQRYIKELPNPGEMVFFDRSWYNRGVVEPVMGFCTEEQYQLFLQQVPMVEKMLVDDGILLIKFWFSIDIEEQKRRLIARQTNPLKQWKISTIDMEAQKKWSEFTIYKDKMFDATHRTYSPWVIIKGNSKEKARLESIKYVLRTINYREKEEIADLIAPDPTIISLYQPVITDPY</sequence>
<dbReference type="InterPro" id="IPR016898">
    <property type="entry name" value="Polyphosphate_phosphotransfera"/>
</dbReference>
<dbReference type="RefSeq" id="WP_245763986.1">
    <property type="nucleotide sequence ID" value="NZ_FONY01000006.1"/>
</dbReference>
<evidence type="ECO:0000313" key="7">
    <source>
        <dbReference type="Proteomes" id="UP000199513"/>
    </source>
</evidence>
<dbReference type="NCBIfam" id="TIGR03707">
    <property type="entry name" value="PPK2_P_aer"/>
    <property type="match status" value="1"/>
</dbReference>
<dbReference type="GO" id="GO:0008976">
    <property type="term" value="F:polyphosphate kinase activity"/>
    <property type="evidence" value="ECO:0007669"/>
    <property type="project" value="UniProtKB-UniRule"/>
</dbReference>
<dbReference type="GO" id="GO:0006793">
    <property type="term" value="P:phosphorus metabolic process"/>
    <property type="evidence" value="ECO:0007669"/>
    <property type="project" value="InterPro"/>
</dbReference>
<evidence type="ECO:0000313" key="6">
    <source>
        <dbReference type="EMBL" id="SFE76236.1"/>
    </source>
</evidence>
<dbReference type="STRING" id="1003.SAMN04488541_100692"/>
<dbReference type="PANTHER" id="PTHR34383">
    <property type="entry name" value="POLYPHOSPHATE:AMP PHOSPHOTRANSFERASE-RELATED"/>
    <property type="match status" value="1"/>
</dbReference>
<dbReference type="Pfam" id="PF03976">
    <property type="entry name" value="PPK2"/>
    <property type="match status" value="1"/>
</dbReference>
<feature type="domain" description="Polyphosphate kinase-2-related" evidence="5">
    <location>
        <begin position="27"/>
        <end position="248"/>
    </location>
</feature>
<comment type="subunit">
    <text evidence="4">Homotetramer.</text>
</comment>
<gene>
    <name evidence="6" type="ORF">SAMN04488541_100692</name>
</gene>
<comment type="similarity">
    <text evidence="1 4">Belongs to the polyphosphate kinase 2 (PPK2) family. Class I subfamily.</text>
</comment>
<protein>
    <recommendedName>
        <fullName evidence="4">ADP/GDP-polyphosphate phosphotransferase</fullName>
        <ecNumber evidence="4">2.7.4.-</ecNumber>
    </recommendedName>
    <alternativeName>
        <fullName evidence="4">Polyphosphate kinase PPK2</fullName>
    </alternativeName>
</protein>
<keyword evidence="3 4" id="KW-0418">Kinase</keyword>
<evidence type="ECO:0000256" key="4">
    <source>
        <dbReference type="RuleBase" id="RU369062"/>
    </source>
</evidence>
<evidence type="ECO:0000256" key="3">
    <source>
        <dbReference type="ARBA" id="ARBA00022777"/>
    </source>
</evidence>
<dbReference type="InterPro" id="IPR027417">
    <property type="entry name" value="P-loop_NTPase"/>
</dbReference>
<keyword evidence="2 4" id="KW-0808">Transferase</keyword>
<dbReference type="PIRSF" id="PIRSF028756">
    <property type="entry name" value="PPK2_prd"/>
    <property type="match status" value="1"/>
</dbReference>
<dbReference type="EMBL" id="FONY01000006">
    <property type="protein sequence ID" value="SFE76236.1"/>
    <property type="molecule type" value="Genomic_DNA"/>
</dbReference>
<proteinExistence type="inferred from homology"/>
<evidence type="ECO:0000256" key="1">
    <source>
        <dbReference type="ARBA" id="ARBA00009924"/>
    </source>
</evidence>
<dbReference type="PANTHER" id="PTHR34383:SF1">
    <property type="entry name" value="ADP-POLYPHOSPHATE PHOSPHOTRANSFERASE"/>
    <property type="match status" value="1"/>
</dbReference>
<dbReference type="Proteomes" id="UP000199513">
    <property type="component" value="Unassembled WGS sequence"/>
</dbReference>
<evidence type="ECO:0000259" key="5">
    <source>
        <dbReference type="Pfam" id="PF03976"/>
    </source>
</evidence>
<accession>A0A1I2D6S3</accession>
<dbReference type="SUPFAM" id="SSF52540">
    <property type="entry name" value="P-loop containing nucleoside triphosphate hydrolases"/>
    <property type="match status" value="1"/>
</dbReference>